<proteinExistence type="predicted"/>
<protein>
    <recommendedName>
        <fullName evidence="4">DUF302 domain-containing protein</fullName>
    </recommendedName>
</protein>
<evidence type="ECO:0008006" key="4">
    <source>
        <dbReference type="Google" id="ProtNLM"/>
    </source>
</evidence>
<evidence type="ECO:0000256" key="1">
    <source>
        <dbReference type="SAM" id="SignalP"/>
    </source>
</evidence>
<feature type="chain" id="PRO_5002731321" description="DUF302 domain-containing protein" evidence="1">
    <location>
        <begin position="19"/>
        <end position="173"/>
    </location>
</feature>
<dbReference type="KEGG" id="dge:Dgeo_2955"/>
<name>A8ZR89_DEIGD</name>
<dbReference type="AlphaFoldDB" id="A8ZR89"/>
<dbReference type="HOGENOM" id="CLU_1545093_0_0_0"/>
<organism evidence="2 3">
    <name type="scientific">Deinococcus geothermalis (strain DSM 11300 / CIP 105573 / AG-3a)</name>
    <dbReference type="NCBI Taxonomy" id="319795"/>
    <lineage>
        <taxon>Bacteria</taxon>
        <taxon>Thermotogati</taxon>
        <taxon>Deinococcota</taxon>
        <taxon>Deinococci</taxon>
        <taxon>Deinococcales</taxon>
        <taxon>Deinococcaceae</taxon>
        <taxon>Deinococcus</taxon>
    </lineage>
</organism>
<evidence type="ECO:0000313" key="2">
    <source>
        <dbReference type="EMBL" id="ABW34998.1"/>
    </source>
</evidence>
<accession>A8ZR89</accession>
<keyword evidence="3" id="KW-1185">Reference proteome</keyword>
<keyword evidence="1" id="KW-0732">Signal</keyword>
<sequence length="173" mass="17935">MNGHLTLALAAVFSVASAQTPNTVTGPGGYAYTPGMTPAQQQQLKARMDKLLAPPKLVGSGVGAAVTAVLNTQGLISGLVGPLPRELGEALNRAAIRTPVQLVLATQGVPATASLSRVKRVLLPTNSPTTMLATTDMLITVDAGRINVYQSAYLADQVHQNVQQIIDATAKAR</sequence>
<keyword evidence="2" id="KW-0614">Plasmid</keyword>
<reference evidence="2" key="1">
    <citation type="submission" date="2007-10" db="EMBL/GenBank/DDBJ databases">
        <title>Complete sequence of Plasmid2 pDGEO02 of Deinococcus geothermalis DSM 11300.</title>
        <authorList>
            <consortium name="US DOE Joint Genome Institute"/>
            <person name="Copeland A."/>
            <person name="Lucas S."/>
            <person name="Lapidus A."/>
            <person name="Barry K."/>
            <person name="Detter J.C."/>
            <person name="Glavina del Rio T."/>
            <person name="Hammon N."/>
            <person name="Israni S."/>
            <person name="Dalin E."/>
            <person name="Tice H."/>
            <person name="Pitluck S."/>
            <person name="Brettin T."/>
            <person name="Bruce D."/>
            <person name="Han C."/>
            <person name="Tapia R."/>
            <person name="Saunders E."/>
            <person name="Gilna P."/>
            <person name="Schmutz J."/>
            <person name="Larimer F."/>
            <person name="Land M."/>
            <person name="Hauser L."/>
            <person name="Kyrpides N."/>
            <person name="Kim E."/>
            <person name="Daly M.J."/>
            <person name="Fredrickson J.K."/>
            <person name="Makarova K.S."/>
            <person name="Gaidamakova E.K."/>
            <person name="Zhai M."/>
            <person name="Richardson P."/>
        </authorList>
    </citation>
    <scope>NUCLEOTIDE SEQUENCE [LARGE SCALE GENOMIC DNA]</scope>
    <source>
        <strain evidence="2">DSM 11300</strain>
        <plasmid evidence="2">pDGEO02</plasmid>
    </source>
</reference>
<feature type="signal peptide" evidence="1">
    <location>
        <begin position="1"/>
        <end position="18"/>
    </location>
</feature>
<dbReference type="Proteomes" id="UP000002431">
    <property type="component" value="Plasmid pDGEO02"/>
</dbReference>
<geneLocation type="plasmid" evidence="2 3">
    <name>pDGEO02</name>
</geneLocation>
<evidence type="ECO:0000313" key="3">
    <source>
        <dbReference type="Proteomes" id="UP000002431"/>
    </source>
</evidence>
<gene>
    <name evidence="2" type="ORF">Dgeo_2955</name>
</gene>
<dbReference type="EMBL" id="CP000856">
    <property type="protein sequence ID" value="ABW34998.1"/>
    <property type="molecule type" value="Genomic_DNA"/>
</dbReference>